<keyword evidence="5" id="KW-1185">Reference proteome</keyword>
<feature type="domain" description="Phlebovirus glycoprotein G2 fusion" evidence="2">
    <location>
        <begin position="208"/>
        <end position="524"/>
    </location>
</feature>
<dbReference type="EMBL" id="WIXE01001561">
    <property type="protein sequence ID" value="KAK5985575.1"/>
    <property type="molecule type" value="Genomic_DNA"/>
</dbReference>
<name>A0AAN8J3H2_TRICO</name>
<keyword evidence="1" id="KW-1133">Transmembrane helix</keyword>
<feature type="transmembrane region" description="Helical" evidence="1">
    <location>
        <begin position="126"/>
        <end position="143"/>
    </location>
</feature>
<proteinExistence type="predicted"/>
<protein>
    <recommendedName>
        <fullName evidence="2">Phlebovirus glycoprotein G2 fusion domain-containing protein</fullName>
    </recommendedName>
</protein>
<evidence type="ECO:0000313" key="5">
    <source>
        <dbReference type="Proteomes" id="UP001331761"/>
    </source>
</evidence>
<evidence type="ECO:0000256" key="1">
    <source>
        <dbReference type="SAM" id="Phobius"/>
    </source>
</evidence>
<evidence type="ECO:0000313" key="3">
    <source>
        <dbReference type="EMBL" id="KAK5985429.1"/>
    </source>
</evidence>
<dbReference type="InterPro" id="IPR009878">
    <property type="entry name" value="Phlebovirus_G2_fusion"/>
</dbReference>
<dbReference type="AlphaFoldDB" id="A0AAN8J3H2"/>
<dbReference type="EMBL" id="WIXE01001754">
    <property type="protein sequence ID" value="KAK5985429.1"/>
    <property type="molecule type" value="Genomic_DNA"/>
</dbReference>
<evidence type="ECO:0000259" key="2">
    <source>
        <dbReference type="Pfam" id="PF07245"/>
    </source>
</evidence>
<dbReference type="Proteomes" id="UP001331761">
    <property type="component" value="Unassembled WGS sequence"/>
</dbReference>
<keyword evidence="1" id="KW-0472">Membrane</keyword>
<organism evidence="3 5">
    <name type="scientific">Trichostrongylus colubriformis</name>
    <name type="common">Black scour worm</name>
    <dbReference type="NCBI Taxonomy" id="6319"/>
    <lineage>
        <taxon>Eukaryota</taxon>
        <taxon>Metazoa</taxon>
        <taxon>Ecdysozoa</taxon>
        <taxon>Nematoda</taxon>
        <taxon>Chromadorea</taxon>
        <taxon>Rhabditida</taxon>
        <taxon>Rhabditina</taxon>
        <taxon>Rhabditomorpha</taxon>
        <taxon>Strongyloidea</taxon>
        <taxon>Trichostrongylidae</taxon>
        <taxon>Trichostrongylus</taxon>
    </lineage>
</organism>
<evidence type="ECO:0000313" key="4">
    <source>
        <dbReference type="EMBL" id="KAK5985575.1"/>
    </source>
</evidence>
<reference evidence="3 5" key="1">
    <citation type="submission" date="2019-10" db="EMBL/GenBank/DDBJ databases">
        <title>Assembly and Annotation for the nematode Trichostrongylus colubriformis.</title>
        <authorList>
            <person name="Martin J."/>
        </authorList>
    </citation>
    <scope>NUCLEOTIDE SEQUENCE [LARGE SCALE GENOMIC DNA]</scope>
    <source>
        <strain evidence="3">G859</strain>
        <tissue evidence="3">Whole worm</tissue>
    </source>
</reference>
<sequence length="739" mass="83378">MTLAVLPSTITAESLMNATEAKGEIRCIPGGVQLHLQNVQRFELCAEDHCQLRENPGSNETILFPPEVTLHPHRVQWKFSDGHRLTVLDTICEAISFCENVRCWFCTAHIFNPECSPHTAIATMTILLYIAIAVMYLLCYVPVVLGKPIRLMCKILWYCLRGIARIVRKLWINRRNARRHQQGNIDALLRAPLIASFIACSIVTAYACHNIDVFPQETTICEFSSNGTKQCTYETTEIVKLNSFQKTACIRLLNNQSLFKELRLQWKQLRLSCIKEDILFTRNTIQRVVDSKRCAHMGSCVDQKCGSINVSSKIPELHQGNEYPGITRCIESCGGPGCGCFYPSSGCLFYRVFSVPLDERIYEVFRCHQWDEFFEVEITSITDYGRKIKRRVIHLKPTIPIRVDNMIISLNTLTMPPTPELSSTFITDGSQIAMWNHGNSPTLICDSKEAAQTFNCSLQSNCLCELAEAKVNCLCSDLNITRVFESEVENRLPIRRPWLNFYAAKDDPSTVAATVPSVVTAELLVHLKDRFDKTVTKVTESVCKVNNAILQGCYSCPQGAIASITCFTNGEPTIASIRCHDHIFTTPCHHEGTSSTIIYSSEKARVHQECEVSCGTTITKFELTGVLQWTRTIHGTMKRIVNGESNVYDEIVLPDFLHIFDVMVTWYKTILIVAACLIIAIVISYIFFWTFGSRILMGGAKLLCRVIRGGTRLCLCIVCSPMKAVLRAWKERSLAKKRL</sequence>
<dbReference type="Gene3D" id="2.60.40.3770">
    <property type="match status" value="1"/>
</dbReference>
<keyword evidence="1" id="KW-0812">Transmembrane</keyword>
<dbReference type="Pfam" id="PF07245">
    <property type="entry name" value="Phlebovirus_G2"/>
    <property type="match status" value="1"/>
</dbReference>
<comment type="caution">
    <text evidence="3">The sequence shown here is derived from an EMBL/GenBank/DDBJ whole genome shotgun (WGS) entry which is preliminary data.</text>
</comment>
<accession>A0AAN8J3H2</accession>
<feature type="transmembrane region" description="Helical" evidence="1">
    <location>
        <begin position="666"/>
        <end position="691"/>
    </location>
</feature>
<gene>
    <name evidence="4" type="ORF">GCK32_010337</name>
    <name evidence="3" type="ORF">GCK32_013901</name>
</gene>